<dbReference type="Proteomes" id="UP000078540">
    <property type="component" value="Unassembled WGS sequence"/>
</dbReference>
<name>A0A195BLR9_9HYME</name>
<organism evidence="1 2">
    <name type="scientific">Atta colombica</name>
    <dbReference type="NCBI Taxonomy" id="520822"/>
    <lineage>
        <taxon>Eukaryota</taxon>
        <taxon>Metazoa</taxon>
        <taxon>Ecdysozoa</taxon>
        <taxon>Arthropoda</taxon>
        <taxon>Hexapoda</taxon>
        <taxon>Insecta</taxon>
        <taxon>Pterygota</taxon>
        <taxon>Neoptera</taxon>
        <taxon>Endopterygota</taxon>
        <taxon>Hymenoptera</taxon>
        <taxon>Apocrita</taxon>
        <taxon>Aculeata</taxon>
        <taxon>Formicoidea</taxon>
        <taxon>Formicidae</taxon>
        <taxon>Myrmicinae</taxon>
        <taxon>Atta</taxon>
    </lineage>
</organism>
<dbReference type="EMBL" id="KQ976439">
    <property type="protein sequence ID" value="KYM86674.1"/>
    <property type="molecule type" value="Genomic_DNA"/>
</dbReference>
<reference evidence="1 2" key="1">
    <citation type="submission" date="2015-09" db="EMBL/GenBank/DDBJ databases">
        <title>Atta colombica WGS genome.</title>
        <authorList>
            <person name="Nygaard S."/>
            <person name="Hu H."/>
            <person name="Boomsma J."/>
            <person name="Zhang G."/>
        </authorList>
    </citation>
    <scope>NUCLEOTIDE SEQUENCE [LARGE SCALE GENOMIC DNA]</scope>
    <source>
        <strain evidence="1">Treedump-2</strain>
        <tissue evidence="1">Whole body</tissue>
    </source>
</reference>
<accession>A0A195BLR9</accession>
<proteinExistence type="predicted"/>
<evidence type="ECO:0000313" key="1">
    <source>
        <dbReference type="EMBL" id="KYM86674.1"/>
    </source>
</evidence>
<evidence type="ECO:0008006" key="3">
    <source>
        <dbReference type="Google" id="ProtNLM"/>
    </source>
</evidence>
<protein>
    <recommendedName>
        <fullName evidence="3">Mos1 transposase HTH domain-containing protein</fullName>
    </recommendedName>
</protein>
<evidence type="ECO:0000313" key="2">
    <source>
        <dbReference type="Proteomes" id="UP000078540"/>
    </source>
</evidence>
<dbReference type="AlphaFoldDB" id="A0A195BLR9"/>
<gene>
    <name evidence="1" type="ORF">ALC53_03824</name>
</gene>
<keyword evidence="2" id="KW-1185">Reference proteome</keyword>
<sequence>MWQGAQVAQHGGEMREANDWCRLHRLALQLSKKTCREWFQRFKNSDFDVHGYALYLVGPARRSVL</sequence>